<dbReference type="GO" id="GO:0016114">
    <property type="term" value="P:terpenoid biosynthetic process"/>
    <property type="evidence" value="ECO:0007669"/>
    <property type="project" value="UniProtKB-ARBA"/>
</dbReference>
<keyword evidence="6" id="KW-0479">Metal-binding</keyword>
<accession>A0A410PVF4</accession>
<dbReference type="OrthoDB" id="9805316at2"/>
<dbReference type="InterPro" id="IPR033749">
    <property type="entry name" value="Polyprenyl_synt_CS"/>
</dbReference>
<dbReference type="PROSITE" id="PS00444">
    <property type="entry name" value="POLYPRENYL_SYNTHASE_2"/>
    <property type="match status" value="1"/>
</dbReference>
<dbReference type="Proteomes" id="UP000287601">
    <property type="component" value="Chromosome"/>
</dbReference>
<evidence type="ECO:0000313" key="13">
    <source>
        <dbReference type="EMBL" id="QAT42846.1"/>
    </source>
</evidence>
<keyword evidence="5 12" id="KW-0808">Transferase</keyword>
<dbReference type="GO" id="GO:0046872">
    <property type="term" value="F:metal ion binding"/>
    <property type="evidence" value="ECO:0007669"/>
    <property type="project" value="UniProtKB-KW"/>
</dbReference>
<dbReference type="GO" id="GO:0004337">
    <property type="term" value="F:(2E,6E)-farnesyl diphosphate synthase activity"/>
    <property type="evidence" value="ECO:0007669"/>
    <property type="project" value="UniProtKB-EC"/>
</dbReference>
<protein>
    <recommendedName>
        <fullName evidence="4">Farnesyl diphosphate synthase</fullName>
        <ecNumber evidence="3">2.5.1.10</ecNumber>
    </recommendedName>
    <alternativeName>
        <fullName evidence="10">(2E,6E)-farnesyl diphosphate synthase</fullName>
    </alternativeName>
    <alternativeName>
        <fullName evidence="9">Geranyltranstransferase</fullName>
    </alternativeName>
</protein>
<evidence type="ECO:0000256" key="7">
    <source>
        <dbReference type="ARBA" id="ARBA00022842"/>
    </source>
</evidence>
<proteinExistence type="inferred from homology"/>
<dbReference type="FunFam" id="1.10.600.10:FF:000001">
    <property type="entry name" value="Geranylgeranyl diphosphate synthase"/>
    <property type="match status" value="1"/>
</dbReference>
<evidence type="ECO:0000256" key="2">
    <source>
        <dbReference type="ARBA" id="ARBA00006706"/>
    </source>
</evidence>
<evidence type="ECO:0000256" key="1">
    <source>
        <dbReference type="ARBA" id="ARBA00001946"/>
    </source>
</evidence>
<dbReference type="PANTHER" id="PTHR43281:SF1">
    <property type="entry name" value="FARNESYL DIPHOSPHATE SYNTHASE"/>
    <property type="match status" value="1"/>
</dbReference>
<dbReference type="CDD" id="cd00685">
    <property type="entry name" value="Trans_IPPS_HT"/>
    <property type="match status" value="1"/>
</dbReference>
<dbReference type="AlphaFoldDB" id="A0A410PVF4"/>
<evidence type="ECO:0000256" key="5">
    <source>
        <dbReference type="ARBA" id="ARBA00022679"/>
    </source>
</evidence>
<organism evidence="13 14">
    <name type="scientific">Aminipila luticellarii</name>
    <dbReference type="NCBI Taxonomy" id="2507160"/>
    <lineage>
        <taxon>Bacteria</taxon>
        <taxon>Bacillati</taxon>
        <taxon>Bacillota</taxon>
        <taxon>Clostridia</taxon>
        <taxon>Peptostreptococcales</taxon>
        <taxon>Anaerovoracaceae</taxon>
        <taxon>Aminipila</taxon>
    </lineage>
</organism>
<dbReference type="GO" id="GO:0005737">
    <property type="term" value="C:cytoplasm"/>
    <property type="evidence" value="ECO:0007669"/>
    <property type="project" value="UniProtKB-ARBA"/>
</dbReference>
<dbReference type="InterPro" id="IPR008949">
    <property type="entry name" value="Isoprenoid_synthase_dom_sf"/>
</dbReference>
<dbReference type="NCBIfam" id="NF045485">
    <property type="entry name" value="FPPsyn"/>
    <property type="match status" value="1"/>
</dbReference>
<evidence type="ECO:0000256" key="8">
    <source>
        <dbReference type="ARBA" id="ARBA00023229"/>
    </source>
</evidence>
<keyword evidence="14" id="KW-1185">Reference proteome</keyword>
<evidence type="ECO:0000256" key="6">
    <source>
        <dbReference type="ARBA" id="ARBA00022723"/>
    </source>
</evidence>
<reference evidence="13 14" key="1">
    <citation type="submission" date="2019-01" db="EMBL/GenBank/DDBJ databases">
        <title>Draft genomes of a novel of Aminipila strains.</title>
        <authorList>
            <person name="Ma S."/>
        </authorList>
    </citation>
    <scope>NUCLEOTIDE SEQUENCE [LARGE SCALE GENOMIC DNA]</scope>
    <source>
        <strain evidence="14">JN-39</strain>
    </source>
</reference>
<dbReference type="SUPFAM" id="SSF48576">
    <property type="entry name" value="Terpenoid synthases"/>
    <property type="match status" value="1"/>
</dbReference>
<evidence type="ECO:0000256" key="12">
    <source>
        <dbReference type="RuleBase" id="RU004466"/>
    </source>
</evidence>
<dbReference type="Gene3D" id="1.10.600.10">
    <property type="entry name" value="Farnesyl Diphosphate Synthase"/>
    <property type="match status" value="1"/>
</dbReference>
<evidence type="ECO:0000256" key="11">
    <source>
        <dbReference type="ARBA" id="ARBA00049399"/>
    </source>
</evidence>
<dbReference type="Pfam" id="PF00348">
    <property type="entry name" value="polyprenyl_synt"/>
    <property type="match status" value="1"/>
</dbReference>
<name>A0A410PVF4_9FIRM</name>
<dbReference type="KEGG" id="amij:EQM06_06130"/>
<dbReference type="SFLD" id="SFLDG01017">
    <property type="entry name" value="Polyprenyl_Transferase_Like"/>
    <property type="match status" value="1"/>
</dbReference>
<dbReference type="PANTHER" id="PTHR43281">
    <property type="entry name" value="FARNESYL DIPHOSPHATE SYNTHASE"/>
    <property type="match status" value="1"/>
</dbReference>
<dbReference type="SFLD" id="SFLDS00005">
    <property type="entry name" value="Isoprenoid_Synthase_Type_I"/>
    <property type="match status" value="1"/>
</dbReference>
<dbReference type="PROSITE" id="PS00723">
    <property type="entry name" value="POLYPRENYL_SYNTHASE_1"/>
    <property type="match status" value="1"/>
</dbReference>
<comment type="similarity">
    <text evidence="2 12">Belongs to the FPP/GGPP synthase family.</text>
</comment>
<gene>
    <name evidence="13" type="ORF">EQM06_06130</name>
</gene>
<evidence type="ECO:0000256" key="4">
    <source>
        <dbReference type="ARBA" id="ARBA00015100"/>
    </source>
</evidence>
<dbReference type="RefSeq" id="WP_128745495.1">
    <property type="nucleotide sequence ID" value="NZ_CP035281.1"/>
</dbReference>
<evidence type="ECO:0000256" key="3">
    <source>
        <dbReference type="ARBA" id="ARBA00012439"/>
    </source>
</evidence>
<evidence type="ECO:0000256" key="9">
    <source>
        <dbReference type="ARBA" id="ARBA00032380"/>
    </source>
</evidence>
<keyword evidence="7" id="KW-0460">Magnesium</keyword>
<dbReference type="InterPro" id="IPR000092">
    <property type="entry name" value="Polyprenyl_synt"/>
</dbReference>
<sequence length="298" mass="33235">MDDISYKTYKNLIDEHILDFLPEIDHKSITLYDAMKYSLTAGGKRLRPILLLASCEFVGGDIGTAIPYACAMEYIHTYSLIHDDLPAMDDDELRRGLPTNHMVYGEAMAILAGDGLLTSAFEAMNKDMLLYLDDSVKLKRRIRAIYEISKGAGCRGMVAGQVADMEAENKQCSKEMLDYIHFNKTAALIAASVRAGAYLGGATEKQLRDLTGYAENLGLAFQIADDILDVCGDEQEMGKKAGNDEKKHKATYPCLYSLEECKAYLKDLTETAMSFLECYYDEAEFFNTFAEEMVARGK</sequence>
<dbReference type="EMBL" id="CP035281">
    <property type="protein sequence ID" value="QAT42846.1"/>
    <property type="molecule type" value="Genomic_DNA"/>
</dbReference>
<keyword evidence="8" id="KW-0414">Isoprene biosynthesis</keyword>
<comment type="catalytic activity">
    <reaction evidence="11">
        <text>isopentenyl diphosphate + (2E)-geranyl diphosphate = (2E,6E)-farnesyl diphosphate + diphosphate</text>
        <dbReference type="Rhea" id="RHEA:19361"/>
        <dbReference type="ChEBI" id="CHEBI:33019"/>
        <dbReference type="ChEBI" id="CHEBI:58057"/>
        <dbReference type="ChEBI" id="CHEBI:128769"/>
        <dbReference type="ChEBI" id="CHEBI:175763"/>
        <dbReference type="EC" id="2.5.1.10"/>
    </reaction>
</comment>
<comment type="cofactor">
    <cofactor evidence="1">
        <name>Mg(2+)</name>
        <dbReference type="ChEBI" id="CHEBI:18420"/>
    </cofactor>
</comment>
<dbReference type="EC" id="2.5.1.10" evidence="3"/>
<dbReference type="InterPro" id="IPR053378">
    <property type="entry name" value="Prenyl_diphosphate_synthase"/>
</dbReference>
<evidence type="ECO:0000256" key="10">
    <source>
        <dbReference type="ARBA" id="ARBA00032873"/>
    </source>
</evidence>
<evidence type="ECO:0000313" key="14">
    <source>
        <dbReference type="Proteomes" id="UP000287601"/>
    </source>
</evidence>